<comment type="caution">
    <text evidence="2">The sequence shown here is derived from an EMBL/GenBank/DDBJ whole genome shotgun (WGS) entry which is preliminary data.</text>
</comment>
<dbReference type="SUPFAM" id="SSF56219">
    <property type="entry name" value="DNase I-like"/>
    <property type="match status" value="1"/>
</dbReference>
<evidence type="ECO:0000313" key="3">
    <source>
        <dbReference type="Proteomes" id="UP000245383"/>
    </source>
</evidence>
<gene>
    <name evidence="2" type="ORF">BB561_005161</name>
</gene>
<reference evidence="2 3" key="1">
    <citation type="journal article" date="2018" name="MBio">
        <title>Comparative Genomics Reveals the Core Gene Toolbox for the Fungus-Insect Symbiosis.</title>
        <authorList>
            <person name="Wang Y."/>
            <person name="Stata M."/>
            <person name="Wang W."/>
            <person name="Stajich J.E."/>
            <person name="White M.M."/>
            <person name="Moncalvo J.M."/>
        </authorList>
    </citation>
    <scope>NUCLEOTIDE SEQUENCE [LARGE SCALE GENOMIC DNA]</scope>
    <source>
        <strain evidence="2 3">SWE-8-4</strain>
    </source>
</reference>
<dbReference type="EMBL" id="MBFR01000297">
    <property type="protein sequence ID" value="PVU89787.1"/>
    <property type="molecule type" value="Genomic_DNA"/>
</dbReference>
<dbReference type="InterPro" id="IPR036691">
    <property type="entry name" value="Endo/exonu/phosph_ase_sf"/>
</dbReference>
<dbReference type="OrthoDB" id="5534248at2759"/>
<protein>
    <recommendedName>
        <fullName evidence="1">Endonuclease/exonuclease/phosphatase domain-containing protein</fullName>
    </recommendedName>
</protein>
<dbReference type="Pfam" id="PF03372">
    <property type="entry name" value="Exo_endo_phos"/>
    <property type="match status" value="1"/>
</dbReference>
<dbReference type="Gene3D" id="3.60.10.10">
    <property type="entry name" value="Endonuclease/exonuclease/phosphatase"/>
    <property type="match status" value="1"/>
</dbReference>
<feature type="domain" description="Endonuclease/exonuclease/phosphatase" evidence="1">
    <location>
        <begin position="133"/>
        <end position="263"/>
    </location>
</feature>
<dbReference type="AlphaFoldDB" id="A0A2T9YBR9"/>
<keyword evidence="3" id="KW-1185">Reference proteome</keyword>
<evidence type="ECO:0000259" key="1">
    <source>
        <dbReference type="Pfam" id="PF03372"/>
    </source>
</evidence>
<accession>A0A2T9YBR9</accession>
<dbReference type="InterPro" id="IPR005135">
    <property type="entry name" value="Endo/exonuclease/phosphatase"/>
</dbReference>
<sequence length="290" mass="33517">MRNNAKYQNKVGKNAQKISQNIIGLAQKSEIQNNIAPRVKLIKYSTKLTKLQSLELNNKNKELISKENKDRFTEFNSIKQLEEITVIDMDLVNKLADNNGINDAEMQHEIHYDTELEITLSEAFKMLEKKYGAYIRKDTPTVLCLQETHLSEKSNFLKLKGYTCVESKKKLTKIGSGLLIALKNRSGWSVSELRSEYTWMSCKITSQSTAGQNNELIIINIHMPHITTERKKTKKQIEEYIQKFILKNREKKIILTGDFNMDPKKTMNWINRMGVGLIRTPIYNSKGSRL</sequence>
<evidence type="ECO:0000313" key="2">
    <source>
        <dbReference type="EMBL" id="PVU89787.1"/>
    </source>
</evidence>
<name>A0A2T9YBR9_9FUNG</name>
<dbReference type="GO" id="GO:0003824">
    <property type="term" value="F:catalytic activity"/>
    <property type="evidence" value="ECO:0007669"/>
    <property type="project" value="InterPro"/>
</dbReference>
<dbReference type="Proteomes" id="UP000245383">
    <property type="component" value="Unassembled WGS sequence"/>
</dbReference>
<proteinExistence type="predicted"/>
<organism evidence="2 3">
    <name type="scientific">Smittium simulii</name>
    <dbReference type="NCBI Taxonomy" id="133385"/>
    <lineage>
        <taxon>Eukaryota</taxon>
        <taxon>Fungi</taxon>
        <taxon>Fungi incertae sedis</taxon>
        <taxon>Zoopagomycota</taxon>
        <taxon>Kickxellomycotina</taxon>
        <taxon>Harpellomycetes</taxon>
        <taxon>Harpellales</taxon>
        <taxon>Legeriomycetaceae</taxon>
        <taxon>Smittium</taxon>
    </lineage>
</organism>